<dbReference type="NCBIfam" id="TIGR02687">
    <property type="entry name" value="BREX-1 system phosphatase PglZ type A"/>
    <property type="match status" value="1"/>
</dbReference>
<comment type="caution">
    <text evidence="1">The sequence shown here is derived from an EMBL/GenBank/DDBJ whole genome shotgun (WGS) entry which is preliminary data.</text>
</comment>
<dbReference type="STRING" id="1685378.AVO44_17775"/>
<reference evidence="2" key="1">
    <citation type="submission" date="2015-12" db="EMBL/GenBank/DDBJ databases">
        <authorList>
            <person name="Zhang G."/>
            <person name="Stingl U."/>
        </authorList>
    </citation>
    <scope>NUCLEOTIDE SEQUENCE [LARGE SCALE GENOMIC DNA]</scope>
    <source>
        <strain evidence="2">ZGT108</strain>
    </source>
</reference>
<evidence type="ECO:0000313" key="2">
    <source>
        <dbReference type="Proteomes" id="UP000053690"/>
    </source>
</evidence>
<proteinExistence type="predicted"/>
<dbReference type="AlphaFoldDB" id="A0A0X3TN85"/>
<dbReference type="InterPro" id="IPR014060">
    <property type="entry name" value="PglZ"/>
</dbReference>
<name>A0A0X3TN85_9RHOB</name>
<protein>
    <submittedName>
        <fullName evidence="1">Uncharacterized protein</fullName>
    </submittedName>
</protein>
<dbReference type="EMBL" id="LQBP01000011">
    <property type="protein sequence ID" value="KUJ77235.1"/>
    <property type="molecule type" value="Genomic_DNA"/>
</dbReference>
<keyword evidence="2" id="KW-1185">Reference proteome</keyword>
<organism evidence="1 2">
    <name type="scientific">Ruegeria profundi</name>
    <dbReference type="NCBI Taxonomy" id="1685378"/>
    <lineage>
        <taxon>Bacteria</taxon>
        <taxon>Pseudomonadati</taxon>
        <taxon>Pseudomonadota</taxon>
        <taxon>Alphaproteobacteria</taxon>
        <taxon>Rhodobacterales</taxon>
        <taxon>Roseobacteraceae</taxon>
        <taxon>Ruegeria</taxon>
    </lineage>
</organism>
<dbReference type="Proteomes" id="UP000053690">
    <property type="component" value="Unassembled WGS sequence"/>
</dbReference>
<accession>A0A0X3TN85</accession>
<dbReference type="RefSeq" id="WP_068340014.1">
    <property type="nucleotide sequence ID" value="NZ_LQBP01000011.1"/>
</dbReference>
<dbReference type="Pfam" id="PF08665">
    <property type="entry name" value="PglZ"/>
    <property type="match status" value="1"/>
</dbReference>
<sequence>MDSAQIKSNLDRIFGNGARIVFWRDEDGEFEEMLPALDLDGVALRNLTEVPALALKTEIELEKPDGTYLLYEKGPVPEAERDWLLDIRLYAEPFAADRSTMILRELGLMEQSLRDHIAARGKFFASKERLSRANRFIEVGDGAEAIDRALMATVLRAEQTDIFTIVRCLLHTLEPHDLEASPAAWQEFEKYDLTDSFWAQMRDVFGFEDEAPSLKGLLMRLLVTDFARGIDGACPKALAHLVLPKKGASNAVVCIGQWRDSARLHTSYDVLSAAIADLVKLSDHLGGLDIEELRDARTFLETEKYIASSLRDRIVETADTLNLEAVRDIVVRRQNGYWANVKLSSSAEAPRSALSEVYDALMAAASFFDLRSHHGKGFAADNPKALYEAYTSDLFRFDQLYRQFCEAADTAEAEGWDVLKDLRAKIEDVYGNWYLAGLAKHWGAQLEGGGLISGWKIDGIRPQYEFFKRNVKPRLDEGEDRRAFVIISDAFRFEAAQELTAELNGKYRFTAELKSQLGVLPSYTALGMASLLPHDELAYKDDGSVLVDGKSSSGIANRQKLLEKVDGAAIPADKFMAMSKLEGREFIKPFRVIYIYHDQIDQTADRGNEEKTFQAVRTSIEELGNLVSRIINNLNGNYIVLTADHGFLYQEGAPKETDKNPIADKPAGTVISKKRYLLGKSLPDHAGAYHGKTATTAAATSDMEFWVPRGTNRFHFIGGSRFVHGGAMPQEIVVPVIQVTQLKGKSAVKTRTRNVGVSVLGSSLKITTSRYRFRLIQTEAVSERIKPLQAKIAIYDGDEPVTNVETLSFESESSDMNEWRQEVWLTLASRTFDKKKPYNLIVRNAETGVEEARMEITIDLAFDNDF</sequence>
<evidence type="ECO:0000313" key="1">
    <source>
        <dbReference type="EMBL" id="KUJ77235.1"/>
    </source>
</evidence>
<gene>
    <name evidence="1" type="ORF">AVO44_17775</name>
</gene>
<dbReference type="OrthoDB" id="9769734at2"/>